<gene>
    <name evidence="1" type="ORF">L873DRAFT_1938180</name>
</gene>
<proteinExistence type="predicted"/>
<dbReference type="AlphaFoldDB" id="A0A3N4K415"/>
<accession>A0A3N4K415</accession>
<evidence type="ECO:0000313" key="2">
    <source>
        <dbReference type="Proteomes" id="UP000276215"/>
    </source>
</evidence>
<dbReference type="EMBL" id="ML120359">
    <property type="protein sequence ID" value="RPB04069.1"/>
    <property type="molecule type" value="Genomic_DNA"/>
</dbReference>
<dbReference type="OrthoDB" id="5292349at2759"/>
<dbReference type="STRING" id="1336337.A0A3N4K415"/>
<dbReference type="Proteomes" id="UP000276215">
    <property type="component" value="Unassembled WGS sequence"/>
</dbReference>
<reference evidence="1 2" key="1">
    <citation type="journal article" date="2018" name="Nat. Ecol. Evol.">
        <title>Pezizomycetes genomes reveal the molecular basis of ectomycorrhizal truffle lifestyle.</title>
        <authorList>
            <person name="Murat C."/>
            <person name="Payen T."/>
            <person name="Noel B."/>
            <person name="Kuo A."/>
            <person name="Morin E."/>
            <person name="Chen J."/>
            <person name="Kohler A."/>
            <person name="Krizsan K."/>
            <person name="Balestrini R."/>
            <person name="Da Silva C."/>
            <person name="Montanini B."/>
            <person name="Hainaut M."/>
            <person name="Levati E."/>
            <person name="Barry K.W."/>
            <person name="Belfiori B."/>
            <person name="Cichocki N."/>
            <person name="Clum A."/>
            <person name="Dockter R.B."/>
            <person name="Fauchery L."/>
            <person name="Guy J."/>
            <person name="Iotti M."/>
            <person name="Le Tacon F."/>
            <person name="Lindquist E.A."/>
            <person name="Lipzen A."/>
            <person name="Malagnac F."/>
            <person name="Mello A."/>
            <person name="Molinier V."/>
            <person name="Miyauchi S."/>
            <person name="Poulain J."/>
            <person name="Riccioni C."/>
            <person name="Rubini A."/>
            <person name="Sitrit Y."/>
            <person name="Splivallo R."/>
            <person name="Traeger S."/>
            <person name="Wang M."/>
            <person name="Zifcakova L."/>
            <person name="Wipf D."/>
            <person name="Zambonelli A."/>
            <person name="Paolocci F."/>
            <person name="Nowrousian M."/>
            <person name="Ottonello S."/>
            <person name="Baldrian P."/>
            <person name="Spatafora J.W."/>
            <person name="Henrissat B."/>
            <person name="Nagy L.G."/>
            <person name="Aury J.M."/>
            <person name="Wincker P."/>
            <person name="Grigoriev I.V."/>
            <person name="Bonfante P."/>
            <person name="Martin F.M."/>
        </authorList>
    </citation>
    <scope>NUCLEOTIDE SEQUENCE [LARGE SCALE GENOMIC DNA]</scope>
    <source>
        <strain evidence="1 2">120613-1</strain>
    </source>
</reference>
<evidence type="ECO:0000313" key="1">
    <source>
        <dbReference type="EMBL" id="RPB04069.1"/>
    </source>
</evidence>
<dbReference type="InterPro" id="IPR036397">
    <property type="entry name" value="RNaseH_sf"/>
</dbReference>
<dbReference type="GO" id="GO:0003676">
    <property type="term" value="F:nucleic acid binding"/>
    <property type="evidence" value="ECO:0007669"/>
    <property type="project" value="InterPro"/>
</dbReference>
<dbReference type="Gene3D" id="3.30.420.10">
    <property type="entry name" value="Ribonuclease H-like superfamily/Ribonuclease H"/>
    <property type="match status" value="1"/>
</dbReference>
<sequence length="58" mass="6882">DWLRVVWTDESIFSTAEFGNWPWVTRQASEKFHADCLDETFESGRESRMIWGTFYGTT</sequence>
<organism evidence="1 2">
    <name type="scientific">Choiromyces venosus 120613-1</name>
    <dbReference type="NCBI Taxonomy" id="1336337"/>
    <lineage>
        <taxon>Eukaryota</taxon>
        <taxon>Fungi</taxon>
        <taxon>Dikarya</taxon>
        <taxon>Ascomycota</taxon>
        <taxon>Pezizomycotina</taxon>
        <taxon>Pezizomycetes</taxon>
        <taxon>Pezizales</taxon>
        <taxon>Tuberaceae</taxon>
        <taxon>Choiromyces</taxon>
    </lineage>
</organism>
<feature type="non-terminal residue" evidence="1">
    <location>
        <position position="1"/>
    </location>
</feature>
<keyword evidence="2" id="KW-1185">Reference proteome</keyword>
<name>A0A3N4K415_9PEZI</name>
<protein>
    <submittedName>
        <fullName evidence="1">Uncharacterized protein</fullName>
    </submittedName>
</protein>